<protein>
    <submittedName>
        <fullName evidence="1">Uncharacterized protein</fullName>
    </submittedName>
</protein>
<dbReference type="AlphaFoldDB" id="A0A397I8G9"/>
<proteinExistence type="predicted"/>
<evidence type="ECO:0000313" key="2">
    <source>
        <dbReference type="Proteomes" id="UP000266861"/>
    </source>
</evidence>
<keyword evidence="2" id="KW-1185">Reference proteome</keyword>
<name>A0A397I8G9_9GLOM</name>
<comment type="caution">
    <text evidence="1">The sequence shown here is derived from an EMBL/GenBank/DDBJ whole genome shotgun (WGS) entry which is preliminary data.</text>
</comment>
<organism evidence="1 2">
    <name type="scientific">Diversispora epigaea</name>
    <dbReference type="NCBI Taxonomy" id="1348612"/>
    <lineage>
        <taxon>Eukaryota</taxon>
        <taxon>Fungi</taxon>
        <taxon>Fungi incertae sedis</taxon>
        <taxon>Mucoromycota</taxon>
        <taxon>Glomeromycotina</taxon>
        <taxon>Glomeromycetes</taxon>
        <taxon>Diversisporales</taxon>
        <taxon>Diversisporaceae</taxon>
        <taxon>Diversispora</taxon>
    </lineage>
</organism>
<dbReference type="Proteomes" id="UP000266861">
    <property type="component" value="Unassembled WGS sequence"/>
</dbReference>
<evidence type="ECO:0000313" key="1">
    <source>
        <dbReference type="EMBL" id="RHZ69654.1"/>
    </source>
</evidence>
<accession>A0A397I8G9</accession>
<reference evidence="1 2" key="1">
    <citation type="submission" date="2018-08" db="EMBL/GenBank/DDBJ databases">
        <title>Genome and evolution of the arbuscular mycorrhizal fungus Diversispora epigaea (formerly Glomus versiforme) and its bacterial endosymbionts.</title>
        <authorList>
            <person name="Sun X."/>
            <person name="Fei Z."/>
            <person name="Harrison M."/>
        </authorList>
    </citation>
    <scope>NUCLEOTIDE SEQUENCE [LARGE SCALE GENOMIC DNA]</scope>
    <source>
        <strain evidence="1 2">IT104</strain>
    </source>
</reference>
<dbReference type="EMBL" id="PQFF01000258">
    <property type="protein sequence ID" value="RHZ69654.1"/>
    <property type="molecule type" value="Genomic_DNA"/>
</dbReference>
<sequence>MLNRIPEWYLDLMYGCWKLFELFSHSNKLHPQSCYIHTLHRLYDLLEEIKSGKSSELKPIYGYRKFRVNRKNDRSLIFQPWIRFDSKNFLKKLGYCLAGHSSNNFVRQKQELFELFEKEIQKQDSDKSITNTNDNIDSKESSKHQFIIVMHDYINLQMWILQIIDPFKNHHQRKDPAVDSFVTEND</sequence>
<gene>
    <name evidence="1" type="ORF">Glove_281g34</name>
</gene>